<evidence type="ECO:0000313" key="1">
    <source>
        <dbReference type="EMBL" id="QIE88070.1"/>
    </source>
</evidence>
<sequence length="108" mass="11827">MADQELLELAAKAVGLDYHIDILDGCAKLVSDGNVWNPLADDGAAFRLAVIIRPDTIRLRRIVHVSALVPYEGIRTMTENCEDNTESRAAAERRAVVRIAAEIGRAMP</sequence>
<dbReference type="Proteomes" id="UP000501063">
    <property type="component" value="Chromosome"/>
</dbReference>
<protein>
    <submittedName>
        <fullName evidence="1">Uncharacterized protein</fullName>
    </submittedName>
</protein>
<gene>
    <name evidence="1" type="ORF">G5B91_18055</name>
</gene>
<dbReference type="RefSeq" id="WP_024765178.1">
    <property type="nucleotide sequence ID" value="NZ_CP049140.1"/>
</dbReference>
<dbReference type="AlphaFoldDB" id="A0A6G6IZ40"/>
<dbReference type="KEGG" id="pnt:G5B91_18055"/>
<name>A0A6G6IZ40_PSENT</name>
<reference evidence="1 2" key="1">
    <citation type="submission" date="2020-02" db="EMBL/GenBank/DDBJ databases">
        <title>Integrative conjugative elements (ICEs) and plasmids drive adaptation of Pseudomonas nitroreducens strain HBP1 to wastewater environment.</title>
        <authorList>
            <person name="Sentchilo V."/>
            <person name="Carraro N."/>
            <person name="Bertelli C."/>
            <person name="van der Meer J.R."/>
        </authorList>
    </citation>
    <scope>NUCLEOTIDE SEQUENCE [LARGE SCALE GENOMIC DNA]</scope>
    <source>
        <strain evidence="1 2">HBP1</strain>
    </source>
</reference>
<evidence type="ECO:0000313" key="2">
    <source>
        <dbReference type="Proteomes" id="UP000501063"/>
    </source>
</evidence>
<organism evidence="1 2">
    <name type="scientific">Pseudomonas nitroreducens</name>
    <dbReference type="NCBI Taxonomy" id="46680"/>
    <lineage>
        <taxon>Bacteria</taxon>
        <taxon>Pseudomonadati</taxon>
        <taxon>Pseudomonadota</taxon>
        <taxon>Gammaproteobacteria</taxon>
        <taxon>Pseudomonadales</taxon>
        <taxon>Pseudomonadaceae</taxon>
        <taxon>Pseudomonas</taxon>
    </lineage>
</organism>
<proteinExistence type="predicted"/>
<dbReference type="EMBL" id="CP049140">
    <property type="protein sequence ID" value="QIE88070.1"/>
    <property type="molecule type" value="Genomic_DNA"/>
</dbReference>
<accession>A0A6G6IZ40</accession>